<accession>A0A1G9QCX8</accession>
<feature type="transmembrane region" description="Helical" evidence="8">
    <location>
        <begin position="51"/>
        <end position="69"/>
    </location>
</feature>
<protein>
    <recommendedName>
        <fullName evidence="8">Probable membrane transporter protein</fullName>
    </recommendedName>
</protein>
<dbReference type="Pfam" id="PF01925">
    <property type="entry name" value="TauE"/>
    <property type="match status" value="1"/>
</dbReference>
<reference evidence="10" key="1">
    <citation type="submission" date="2016-10" db="EMBL/GenBank/DDBJ databases">
        <authorList>
            <person name="Varghese N."/>
            <person name="Submissions S."/>
        </authorList>
    </citation>
    <scope>NUCLEOTIDE SEQUENCE [LARGE SCALE GENOMIC DNA]</scope>
    <source>
        <strain evidence="10">EPL6</strain>
    </source>
</reference>
<dbReference type="Proteomes" id="UP000198552">
    <property type="component" value="Unassembled WGS sequence"/>
</dbReference>
<keyword evidence="3" id="KW-0813">Transport</keyword>
<dbReference type="PANTHER" id="PTHR30269:SF37">
    <property type="entry name" value="MEMBRANE TRANSPORTER PROTEIN"/>
    <property type="match status" value="1"/>
</dbReference>
<dbReference type="RefSeq" id="WP_091566913.1">
    <property type="nucleotide sequence ID" value="NZ_FNHP01000002.1"/>
</dbReference>
<comment type="subcellular location">
    <subcellularLocation>
        <location evidence="1 8">Cell membrane</location>
        <topology evidence="1 8">Multi-pass membrane protein</topology>
    </subcellularLocation>
</comment>
<dbReference type="GO" id="GO:0005886">
    <property type="term" value="C:plasma membrane"/>
    <property type="evidence" value="ECO:0007669"/>
    <property type="project" value="UniProtKB-SubCell"/>
</dbReference>
<keyword evidence="10" id="KW-1185">Reference proteome</keyword>
<evidence type="ECO:0000256" key="4">
    <source>
        <dbReference type="ARBA" id="ARBA00022475"/>
    </source>
</evidence>
<keyword evidence="4 8" id="KW-1003">Cell membrane</keyword>
<evidence type="ECO:0000313" key="9">
    <source>
        <dbReference type="EMBL" id="SDM08878.1"/>
    </source>
</evidence>
<keyword evidence="5 8" id="KW-0812">Transmembrane</keyword>
<evidence type="ECO:0000256" key="2">
    <source>
        <dbReference type="ARBA" id="ARBA00009142"/>
    </source>
</evidence>
<evidence type="ECO:0000313" key="10">
    <source>
        <dbReference type="Proteomes" id="UP000198552"/>
    </source>
</evidence>
<name>A0A1G9QCX8_9BURK</name>
<feature type="transmembrane region" description="Helical" evidence="8">
    <location>
        <begin position="232"/>
        <end position="254"/>
    </location>
</feature>
<comment type="similarity">
    <text evidence="2 8">Belongs to the 4-toluene sulfonate uptake permease (TSUP) (TC 2.A.102) family.</text>
</comment>
<evidence type="ECO:0000256" key="6">
    <source>
        <dbReference type="ARBA" id="ARBA00022989"/>
    </source>
</evidence>
<dbReference type="OrthoDB" id="7029178at2"/>
<dbReference type="AlphaFoldDB" id="A0A1G9QCX8"/>
<evidence type="ECO:0000256" key="3">
    <source>
        <dbReference type="ARBA" id="ARBA00022448"/>
    </source>
</evidence>
<evidence type="ECO:0000256" key="5">
    <source>
        <dbReference type="ARBA" id="ARBA00022692"/>
    </source>
</evidence>
<feature type="transmembrane region" description="Helical" evidence="8">
    <location>
        <begin position="81"/>
        <end position="100"/>
    </location>
</feature>
<evidence type="ECO:0000256" key="7">
    <source>
        <dbReference type="ARBA" id="ARBA00023136"/>
    </source>
</evidence>
<keyword evidence="6 8" id="KW-1133">Transmembrane helix</keyword>
<feature type="transmembrane region" description="Helical" evidence="8">
    <location>
        <begin position="177"/>
        <end position="197"/>
    </location>
</feature>
<dbReference type="InterPro" id="IPR052017">
    <property type="entry name" value="TSUP"/>
</dbReference>
<dbReference type="InterPro" id="IPR002781">
    <property type="entry name" value="TM_pro_TauE-like"/>
</dbReference>
<evidence type="ECO:0000256" key="1">
    <source>
        <dbReference type="ARBA" id="ARBA00004651"/>
    </source>
</evidence>
<feature type="transmembrane region" description="Helical" evidence="8">
    <location>
        <begin position="107"/>
        <end position="124"/>
    </location>
</feature>
<evidence type="ECO:0000256" key="8">
    <source>
        <dbReference type="RuleBase" id="RU363041"/>
    </source>
</evidence>
<dbReference type="PANTHER" id="PTHR30269">
    <property type="entry name" value="TRANSMEMBRANE PROTEIN YFCA"/>
    <property type="match status" value="1"/>
</dbReference>
<dbReference type="STRING" id="1527607.SAMN05428957_102231"/>
<proteinExistence type="inferred from homology"/>
<organism evidence="9 10">
    <name type="scientific">Oryzisolibacter propanilivorax</name>
    <dbReference type="NCBI Taxonomy" id="1527607"/>
    <lineage>
        <taxon>Bacteria</taxon>
        <taxon>Pseudomonadati</taxon>
        <taxon>Pseudomonadota</taxon>
        <taxon>Betaproteobacteria</taxon>
        <taxon>Burkholderiales</taxon>
        <taxon>Comamonadaceae</taxon>
        <taxon>Oryzisolibacter</taxon>
    </lineage>
</organism>
<feature type="transmembrane region" description="Helical" evidence="8">
    <location>
        <begin position="12"/>
        <end position="39"/>
    </location>
</feature>
<keyword evidence="7 8" id="KW-0472">Membrane</keyword>
<dbReference type="EMBL" id="FNHP01000002">
    <property type="protein sequence ID" value="SDM08878.1"/>
    <property type="molecule type" value="Genomic_DNA"/>
</dbReference>
<sequence length="257" mass="28079">MSIFGLTWLSWLGVALCMALASYVQVITGFAFSLLFIGLISTFDLVPLDEVTNAICVITLIQALAYFRAHPLGHEWRVVRPAIWPSIAGVVAGAALLLWLSGQALYVLKYVLGGVIWLTALAMLGNPVPWRQVSSRGAFRVTGLLAGVMGGLFSAAGPPLVYLLYRQPIALRVIHQSLFLLFAIGQLARLGVIGASGNFTWRSLLYIFLSMPIVFLVQELQRRYPLNLSPYLTTRLAASLLILAGTGLVFSNWLSRT</sequence>
<gene>
    <name evidence="9" type="ORF">SAMN05428957_102231</name>
</gene>
<feature type="transmembrane region" description="Helical" evidence="8">
    <location>
        <begin position="144"/>
        <end position="165"/>
    </location>
</feature>